<reference evidence="1 2" key="1">
    <citation type="submission" date="2021-12" db="EMBL/GenBank/DDBJ databases">
        <title>Genome seq of p7.</title>
        <authorList>
            <person name="Seo T."/>
        </authorList>
    </citation>
    <scope>NUCLEOTIDE SEQUENCE [LARGE SCALE GENOMIC DNA]</scope>
    <source>
        <strain evidence="1 2">P7</strain>
    </source>
</reference>
<dbReference type="RefSeq" id="WP_233395145.1">
    <property type="nucleotide sequence ID" value="NZ_JAJTWT010000019.1"/>
</dbReference>
<sequence length="289" mass="31254">MMLAAFQGQAYIRTAALARLEECASAGRLTAGAMFVTDGSSTPAAALAGSSDVPTWEAALGLPGWLAFAIDYCFSRQPAERVVALTRQLLEAIAPGADLSGKAGGVVSEVLASIAEEFEDRSDEVLPLLGACAELRRLHIETMSGGQPSPAAWRAARKAATEATNALKDPKAKSLGGCIEAAAWDTVKAPTTVGDVLRLRGQVSEELIDKLFGWTAEDDQRTRALLAEMHENYKQDKPEEERDVFMLLREHHPEAEARLLAYMRFQNAENAHAAMKANDVFLRAMRALR</sequence>
<gene>
    <name evidence="1" type="ORF">LXT12_25555</name>
</gene>
<dbReference type="EMBL" id="JAJTWT010000019">
    <property type="protein sequence ID" value="MCE4540611.1"/>
    <property type="molecule type" value="Genomic_DNA"/>
</dbReference>
<name>A0ABS8XID8_9BURK</name>
<keyword evidence="2" id="KW-1185">Reference proteome</keyword>
<protein>
    <submittedName>
        <fullName evidence="1">Uncharacterized protein</fullName>
    </submittedName>
</protein>
<accession>A0ABS8XID8</accession>
<comment type="caution">
    <text evidence="1">The sequence shown here is derived from an EMBL/GenBank/DDBJ whole genome shotgun (WGS) entry which is preliminary data.</text>
</comment>
<dbReference type="Proteomes" id="UP001201463">
    <property type="component" value="Unassembled WGS sequence"/>
</dbReference>
<evidence type="ECO:0000313" key="1">
    <source>
        <dbReference type="EMBL" id="MCE4540611.1"/>
    </source>
</evidence>
<evidence type="ECO:0000313" key="2">
    <source>
        <dbReference type="Proteomes" id="UP001201463"/>
    </source>
</evidence>
<proteinExistence type="predicted"/>
<organism evidence="1 2">
    <name type="scientific">Pelomonas caseinilytica</name>
    <dbReference type="NCBI Taxonomy" id="2906763"/>
    <lineage>
        <taxon>Bacteria</taxon>
        <taxon>Pseudomonadati</taxon>
        <taxon>Pseudomonadota</taxon>
        <taxon>Betaproteobacteria</taxon>
        <taxon>Burkholderiales</taxon>
        <taxon>Sphaerotilaceae</taxon>
        <taxon>Roseateles</taxon>
    </lineage>
</organism>